<evidence type="ECO:0008006" key="9">
    <source>
        <dbReference type="Google" id="ProtNLM"/>
    </source>
</evidence>
<keyword evidence="4 6" id="KW-1133">Transmembrane helix</keyword>
<keyword evidence="5 6" id="KW-0472">Membrane</keyword>
<protein>
    <recommendedName>
        <fullName evidence="9">Amino acid permease/ SLC12A domain-containing protein</fullName>
    </recommendedName>
</protein>
<feature type="transmembrane region" description="Helical" evidence="6">
    <location>
        <begin position="243"/>
        <end position="264"/>
    </location>
</feature>
<evidence type="ECO:0000256" key="6">
    <source>
        <dbReference type="SAM" id="Phobius"/>
    </source>
</evidence>
<evidence type="ECO:0000313" key="7">
    <source>
        <dbReference type="EMBL" id="PSO03911.1"/>
    </source>
</evidence>
<evidence type="ECO:0000256" key="1">
    <source>
        <dbReference type="ARBA" id="ARBA00004651"/>
    </source>
</evidence>
<dbReference type="GO" id="GO:0022857">
    <property type="term" value="F:transmembrane transporter activity"/>
    <property type="evidence" value="ECO:0007669"/>
    <property type="project" value="InterPro"/>
</dbReference>
<reference evidence="7 8" key="1">
    <citation type="submission" date="2017-04" db="EMBL/GenBank/DDBJ databases">
        <title>Novel microbial lineages endemic to geothermal iron-oxide mats fill important gaps in the evolutionary history of Archaea.</title>
        <authorList>
            <person name="Jay Z.J."/>
            <person name="Beam J.P."/>
            <person name="Dlakic M."/>
            <person name="Rusch D.B."/>
            <person name="Kozubal M.A."/>
            <person name="Inskeep W.P."/>
        </authorList>
    </citation>
    <scope>NUCLEOTIDE SEQUENCE [LARGE SCALE GENOMIC DNA]</scope>
    <source>
        <strain evidence="7">ECH_B_SAG-G16</strain>
    </source>
</reference>
<accession>A0A2R6BZ49</accession>
<dbReference type="AlphaFoldDB" id="A0A2R6BZ49"/>
<comment type="caution">
    <text evidence="7">The sequence shown here is derived from an EMBL/GenBank/DDBJ whole genome shotgun (WGS) entry which is preliminary data.</text>
</comment>
<feature type="transmembrane region" description="Helical" evidence="6">
    <location>
        <begin position="491"/>
        <end position="513"/>
    </location>
</feature>
<feature type="transmembrane region" description="Helical" evidence="6">
    <location>
        <begin position="25"/>
        <end position="47"/>
    </location>
</feature>
<keyword evidence="3 6" id="KW-0812">Transmembrane</keyword>
<sequence length="534" mass="57138">MIKGVSAKSPKLFARESTGLTKSIGAFDVLSFTLLASGPMVLIPLGVLTLPSVYEGANVPFILGLALVLLLPLAYNTTALSSTIPRAGGDYVFGSRIVHPIWGVIPSFMILFSFVTGIGSLVIVTLQAFVGPAIITSYPQFLNATLSFLYLYPIRLFAISLALLIFIFGLAILSTKAWFWFIKIVSLFALFTTLLLFAYLLTTPSSEIASRFTLQNTTGLTFSGVLEKAQASGWTPQHTSSPLVTAGAMIFVFFFLAAPISAYFSSEIKSVAKSMSIGVIGGTLFSWFIATAGLLLFLKVFGYNFLSAYGFLNLSNPSIFTFNSLVLSITGNPNISFVIGLGFALAALGLVAVPMLPASRLLLAWSLDRLIPQRFAYVSDRTHTPVFALTFVGVLSAVVAALDSYFSATIGTFLATTIIVAIAFLPNGITATLLPLIKKDLYLLAPSVVRLKLGKIPLILITGLIHALGFLTLIALVFLNPTSAGTSNGELSSGALIVIVAMFLISIAFYPFVKIVRKRAGIDISIVFKEIPPE</sequence>
<feature type="transmembrane region" description="Helical" evidence="6">
    <location>
        <begin position="59"/>
        <end position="80"/>
    </location>
</feature>
<dbReference type="Pfam" id="PF13520">
    <property type="entry name" value="AA_permease_2"/>
    <property type="match status" value="1"/>
</dbReference>
<proteinExistence type="predicted"/>
<dbReference type="Gene3D" id="1.20.1740.10">
    <property type="entry name" value="Amino acid/polyamine transporter I"/>
    <property type="match status" value="1"/>
</dbReference>
<dbReference type="InterPro" id="IPR050367">
    <property type="entry name" value="APC_superfamily"/>
</dbReference>
<organism evidence="7 8">
    <name type="scientific">Candidatus Marsarchaeota G2 archaeon ECH_B_SAG-G16</name>
    <dbReference type="NCBI Taxonomy" id="1978167"/>
    <lineage>
        <taxon>Archaea</taxon>
        <taxon>Candidatus Marsarchaeota</taxon>
        <taxon>Candidatus Marsarchaeota group 2</taxon>
    </lineage>
</organism>
<feature type="transmembrane region" description="Helical" evidence="6">
    <location>
        <begin position="458"/>
        <end position="479"/>
    </location>
</feature>
<feature type="transmembrane region" description="Helical" evidence="6">
    <location>
        <begin position="101"/>
        <end position="130"/>
    </location>
</feature>
<evidence type="ECO:0000256" key="4">
    <source>
        <dbReference type="ARBA" id="ARBA00022989"/>
    </source>
</evidence>
<dbReference type="GO" id="GO:0005886">
    <property type="term" value="C:plasma membrane"/>
    <property type="evidence" value="ECO:0007669"/>
    <property type="project" value="UniProtKB-SubCell"/>
</dbReference>
<dbReference type="InterPro" id="IPR002293">
    <property type="entry name" value="AA/rel_permease1"/>
</dbReference>
<evidence type="ECO:0000256" key="5">
    <source>
        <dbReference type="ARBA" id="ARBA00023136"/>
    </source>
</evidence>
<dbReference type="PANTHER" id="PTHR42770">
    <property type="entry name" value="AMINO ACID TRANSPORTER-RELATED"/>
    <property type="match status" value="1"/>
</dbReference>
<keyword evidence="2" id="KW-1003">Cell membrane</keyword>
<feature type="transmembrane region" description="Helical" evidence="6">
    <location>
        <begin position="150"/>
        <end position="173"/>
    </location>
</feature>
<evidence type="ECO:0000313" key="8">
    <source>
        <dbReference type="Proteomes" id="UP000241886"/>
    </source>
</evidence>
<feature type="transmembrane region" description="Helical" evidence="6">
    <location>
        <begin position="180"/>
        <end position="201"/>
    </location>
</feature>
<dbReference type="EMBL" id="NEXO01000084">
    <property type="protein sequence ID" value="PSO03911.1"/>
    <property type="molecule type" value="Genomic_DNA"/>
</dbReference>
<gene>
    <name evidence="7" type="ORF">B9Q13_06020</name>
</gene>
<dbReference type="Proteomes" id="UP000241886">
    <property type="component" value="Unassembled WGS sequence"/>
</dbReference>
<dbReference type="PIRSF" id="PIRSF006060">
    <property type="entry name" value="AA_transporter"/>
    <property type="match status" value="1"/>
</dbReference>
<evidence type="ECO:0000256" key="3">
    <source>
        <dbReference type="ARBA" id="ARBA00022692"/>
    </source>
</evidence>
<name>A0A2R6BZ49_9ARCH</name>
<comment type="subcellular location">
    <subcellularLocation>
        <location evidence="1">Cell membrane</location>
        <topology evidence="1">Multi-pass membrane protein</topology>
    </subcellularLocation>
</comment>
<dbReference type="PANTHER" id="PTHR42770:SF7">
    <property type="entry name" value="MEMBRANE PROTEIN"/>
    <property type="match status" value="1"/>
</dbReference>
<feature type="transmembrane region" description="Helical" evidence="6">
    <location>
        <begin position="412"/>
        <end position="437"/>
    </location>
</feature>
<evidence type="ECO:0000256" key="2">
    <source>
        <dbReference type="ARBA" id="ARBA00022475"/>
    </source>
</evidence>
<feature type="transmembrane region" description="Helical" evidence="6">
    <location>
        <begin position="276"/>
        <end position="298"/>
    </location>
</feature>
<feature type="transmembrane region" description="Helical" evidence="6">
    <location>
        <begin position="335"/>
        <end position="365"/>
    </location>
</feature>
<feature type="transmembrane region" description="Helical" evidence="6">
    <location>
        <begin position="386"/>
        <end position="406"/>
    </location>
</feature>